<reference evidence="2 3" key="1">
    <citation type="submission" date="2019-02" db="EMBL/GenBank/DDBJ databases">
        <title>Paenibacillus sp. nov., isolated from surface-sterilized tissue of Thalictrum simplex L.</title>
        <authorList>
            <person name="Tuo L."/>
        </authorList>
    </citation>
    <scope>NUCLEOTIDE SEQUENCE [LARGE SCALE GENOMIC DNA]</scope>
    <source>
        <strain evidence="2 3">N2SHLJ1</strain>
    </source>
</reference>
<keyword evidence="1" id="KW-1133">Transmembrane helix</keyword>
<accession>A0A4Q9DIS2</accession>
<protein>
    <submittedName>
        <fullName evidence="2">Metal-dependent hydrolase</fullName>
    </submittedName>
</protein>
<keyword evidence="3" id="KW-1185">Reference proteome</keyword>
<dbReference type="Pfam" id="PF04307">
    <property type="entry name" value="YdjM"/>
    <property type="match status" value="1"/>
</dbReference>
<evidence type="ECO:0000313" key="2">
    <source>
        <dbReference type="EMBL" id="TBL71108.1"/>
    </source>
</evidence>
<dbReference type="AlphaFoldDB" id="A0A4Q9DIS2"/>
<keyword evidence="1" id="KW-0812">Transmembrane</keyword>
<comment type="caution">
    <text evidence="2">The sequence shown here is derived from an EMBL/GenBank/DDBJ whole genome shotgun (WGS) entry which is preliminary data.</text>
</comment>
<feature type="transmembrane region" description="Helical" evidence="1">
    <location>
        <begin position="79"/>
        <end position="98"/>
    </location>
</feature>
<evidence type="ECO:0000256" key="1">
    <source>
        <dbReference type="SAM" id="Phobius"/>
    </source>
</evidence>
<dbReference type="PANTHER" id="PTHR35531:SF1">
    <property type="entry name" value="INNER MEMBRANE PROTEIN YBCI-RELATED"/>
    <property type="match status" value="1"/>
</dbReference>
<dbReference type="RefSeq" id="WP_131017523.1">
    <property type="nucleotide sequence ID" value="NZ_SIRE01000028.1"/>
</dbReference>
<dbReference type="OrthoDB" id="5459053at2"/>
<dbReference type="InterPro" id="IPR007404">
    <property type="entry name" value="YdjM-like"/>
</dbReference>
<feature type="transmembrane region" description="Helical" evidence="1">
    <location>
        <begin position="145"/>
        <end position="164"/>
    </location>
</feature>
<organism evidence="2 3">
    <name type="scientific">Paenibacillus thalictri</name>
    <dbReference type="NCBI Taxonomy" id="2527873"/>
    <lineage>
        <taxon>Bacteria</taxon>
        <taxon>Bacillati</taxon>
        <taxon>Bacillota</taxon>
        <taxon>Bacilli</taxon>
        <taxon>Bacillales</taxon>
        <taxon>Paenibacillaceae</taxon>
        <taxon>Paenibacillus</taxon>
    </lineage>
</organism>
<keyword evidence="2" id="KW-0378">Hydrolase</keyword>
<dbReference type="Proteomes" id="UP000293142">
    <property type="component" value="Unassembled WGS sequence"/>
</dbReference>
<name>A0A4Q9DIS2_9BACL</name>
<proteinExistence type="predicted"/>
<sequence length="167" mass="18211">MLQKTHGLAGLLAAELVVFHQGVPLLSWEAAGALLIGCFAGPLADVDKPGSVMAKIFFPLSALLHVLKVKHRTLTHSILIVILLGLAASPLPPLYYWSFLLAYATHPLIDLLNERGVQLLWPLRFKIRLLPKVLAIDTGSLAEVAFRWLVAAAAVLLLLVKLDIARF</sequence>
<gene>
    <name evidence="2" type="ORF">EYB31_31710</name>
</gene>
<keyword evidence="1" id="KW-0472">Membrane</keyword>
<dbReference type="PANTHER" id="PTHR35531">
    <property type="entry name" value="INNER MEMBRANE PROTEIN YBCI-RELATED"/>
    <property type="match status" value="1"/>
</dbReference>
<dbReference type="GO" id="GO:0016787">
    <property type="term" value="F:hydrolase activity"/>
    <property type="evidence" value="ECO:0007669"/>
    <property type="project" value="UniProtKB-KW"/>
</dbReference>
<evidence type="ECO:0000313" key="3">
    <source>
        <dbReference type="Proteomes" id="UP000293142"/>
    </source>
</evidence>
<dbReference type="EMBL" id="SIRE01000028">
    <property type="protein sequence ID" value="TBL71108.1"/>
    <property type="molecule type" value="Genomic_DNA"/>
</dbReference>